<evidence type="ECO:0000313" key="1">
    <source>
        <dbReference type="EMBL" id="SVD31988.1"/>
    </source>
</evidence>
<dbReference type="InterPro" id="IPR012349">
    <property type="entry name" value="Split_barrel_FMN-bd"/>
</dbReference>
<dbReference type="Gene3D" id="2.30.110.10">
    <property type="entry name" value="Electron Transport, Fmn-binding Protein, Chain A"/>
    <property type="match status" value="1"/>
</dbReference>
<dbReference type="SUPFAM" id="SSF50475">
    <property type="entry name" value="FMN-binding split barrel"/>
    <property type="match status" value="1"/>
</dbReference>
<dbReference type="AlphaFoldDB" id="A0A382UE62"/>
<name>A0A382UE62_9ZZZZ</name>
<sequence>MKQNKLKFKELFMKEKYANDEHKKPVGKMSNEEMEIFLNKGYTLRLACLKPNGDPFIVPCWHQWEKKSNCEKGSGCDCVNGCYWVIPRGRSKWAEYLKNDPRCSWVIDDDQTMEKILCEGVAELVEESVVEGKWVEIGEKMAVRYLGPDGPTYLVPTLNQPRWLFRLHPENLRSWQGVGWAKNYWFENTGGPTWKEVHKIE</sequence>
<organism evidence="1">
    <name type="scientific">marine metagenome</name>
    <dbReference type="NCBI Taxonomy" id="408172"/>
    <lineage>
        <taxon>unclassified sequences</taxon>
        <taxon>metagenomes</taxon>
        <taxon>ecological metagenomes</taxon>
    </lineage>
</organism>
<gene>
    <name evidence="1" type="ORF">METZ01_LOCUS384842</name>
</gene>
<protein>
    <submittedName>
        <fullName evidence="1">Uncharacterized protein</fullName>
    </submittedName>
</protein>
<reference evidence="1" key="1">
    <citation type="submission" date="2018-05" db="EMBL/GenBank/DDBJ databases">
        <authorList>
            <person name="Lanie J.A."/>
            <person name="Ng W.-L."/>
            <person name="Kazmierczak K.M."/>
            <person name="Andrzejewski T.M."/>
            <person name="Davidsen T.M."/>
            <person name="Wayne K.J."/>
            <person name="Tettelin H."/>
            <person name="Glass J.I."/>
            <person name="Rusch D."/>
            <person name="Podicherti R."/>
            <person name="Tsui H.-C.T."/>
            <person name="Winkler M.E."/>
        </authorList>
    </citation>
    <scope>NUCLEOTIDE SEQUENCE</scope>
</reference>
<dbReference type="EMBL" id="UINC01143202">
    <property type="protein sequence ID" value="SVD31988.1"/>
    <property type="molecule type" value="Genomic_DNA"/>
</dbReference>
<accession>A0A382UE62</accession>
<proteinExistence type="predicted"/>